<dbReference type="PANTHER" id="PTHR37012">
    <property type="entry name" value="B-ZIP TRANSCRIPTION FACTOR (EUROFUNG)-RELATED"/>
    <property type="match status" value="1"/>
</dbReference>
<name>A0A2B7XSM3_POLH7</name>
<dbReference type="Proteomes" id="UP000224634">
    <property type="component" value="Unassembled WGS sequence"/>
</dbReference>
<dbReference type="InterPro" id="IPR046347">
    <property type="entry name" value="bZIP_sf"/>
</dbReference>
<dbReference type="OrthoDB" id="10261951at2759"/>
<feature type="region of interest" description="Disordered" evidence="1">
    <location>
        <begin position="126"/>
        <end position="161"/>
    </location>
</feature>
<dbReference type="EMBL" id="PDNA01000130">
    <property type="protein sequence ID" value="PGH11598.1"/>
    <property type="molecule type" value="Genomic_DNA"/>
</dbReference>
<sequence length="524" mass="58608">MVSTLDRKRPPSTRPTQTTKNNAAHQQNKKRAQNRTSQQCLRERQQAHTRHLESLVELMMASQPDGEGPEKQNQALMASNLKLIEQNRQLQDALFRMKKKFLGLSNMAAAAANDEIFDQLLGTDSNNKVNRLSRSSSAGEAEAGDRVHSGKESHGSVAESINTKAKATVPSLSGDFMTVPGELGQPLQLCEGLAPSQGAMTVPTYVATPPSGPLLALPSVPQMTGTFKPVPMLMIERIMKVCSVYLRQSSETGSMNPPEWSEKGRLSEEAPKVTLVERLREAVVHTMASWAGLESYLYGIGVFAPMERIVQWRLTRSLEDRLAIPEPFRPTPLQLDSEYPISIDFLNWASIRDQLILHRDRYDLMLLTREIVMNTVIDLPPWSASVNIHDIFYNKILPSNLIPEGLFSPHKDAGQENSLSENLAATDPELAEQLIRRDLNQRLTHGLYLLNEEDTWQLFLYGVPPQTRPRFARPPLNKLAGCYGVDQVTQWKLSPAFARKYPFLDCIDVTATFEMLPCSDLPGL</sequence>
<gene>
    <name evidence="2" type="ORF">AJ80_07068</name>
</gene>
<organism evidence="2 3">
    <name type="scientific">Polytolypa hystricis (strain UAMH7299)</name>
    <dbReference type="NCBI Taxonomy" id="1447883"/>
    <lineage>
        <taxon>Eukaryota</taxon>
        <taxon>Fungi</taxon>
        <taxon>Dikarya</taxon>
        <taxon>Ascomycota</taxon>
        <taxon>Pezizomycotina</taxon>
        <taxon>Eurotiomycetes</taxon>
        <taxon>Eurotiomycetidae</taxon>
        <taxon>Onygenales</taxon>
        <taxon>Onygenales incertae sedis</taxon>
        <taxon>Polytolypa</taxon>
    </lineage>
</organism>
<feature type="compositionally biased region" description="Polar residues" evidence="1">
    <location>
        <begin position="14"/>
        <end position="26"/>
    </location>
</feature>
<accession>A0A2B7XSM3</accession>
<evidence type="ECO:0000256" key="1">
    <source>
        <dbReference type="SAM" id="MobiDB-lite"/>
    </source>
</evidence>
<keyword evidence="3" id="KW-1185">Reference proteome</keyword>
<evidence type="ECO:0008006" key="4">
    <source>
        <dbReference type="Google" id="ProtNLM"/>
    </source>
</evidence>
<dbReference type="GO" id="GO:0003700">
    <property type="term" value="F:DNA-binding transcription factor activity"/>
    <property type="evidence" value="ECO:0007669"/>
    <property type="project" value="InterPro"/>
</dbReference>
<comment type="caution">
    <text evidence="2">The sequence shown here is derived from an EMBL/GenBank/DDBJ whole genome shotgun (WGS) entry which is preliminary data.</text>
</comment>
<dbReference type="CDD" id="cd14688">
    <property type="entry name" value="bZIP_YAP"/>
    <property type="match status" value="1"/>
</dbReference>
<dbReference type="STRING" id="1447883.A0A2B7XSM3"/>
<dbReference type="AlphaFoldDB" id="A0A2B7XSM3"/>
<feature type="compositionally biased region" description="Basic and acidic residues" evidence="1">
    <location>
        <begin position="143"/>
        <end position="154"/>
    </location>
</feature>
<reference evidence="2 3" key="1">
    <citation type="submission" date="2017-10" db="EMBL/GenBank/DDBJ databases">
        <title>Comparative genomics in systemic dimorphic fungi from Ajellomycetaceae.</title>
        <authorList>
            <person name="Munoz J.F."/>
            <person name="Mcewen J.G."/>
            <person name="Clay O.K."/>
            <person name="Cuomo C.A."/>
        </authorList>
    </citation>
    <scope>NUCLEOTIDE SEQUENCE [LARGE SCALE GENOMIC DNA]</scope>
    <source>
        <strain evidence="2 3">UAMH7299</strain>
    </source>
</reference>
<protein>
    <recommendedName>
        <fullName evidence="4">BZIP domain-containing protein</fullName>
    </recommendedName>
</protein>
<feature type="region of interest" description="Disordered" evidence="1">
    <location>
        <begin position="1"/>
        <end position="38"/>
    </location>
</feature>
<dbReference type="Pfam" id="PF11905">
    <property type="entry name" value="DUF3425"/>
    <property type="match status" value="1"/>
</dbReference>
<dbReference type="InterPro" id="IPR021833">
    <property type="entry name" value="DUF3425"/>
</dbReference>
<dbReference type="PANTHER" id="PTHR37012:SF2">
    <property type="entry name" value="BZIP DOMAIN-CONTAINING PROTEIN-RELATED"/>
    <property type="match status" value="1"/>
</dbReference>
<dbReference type="SUPFAM" id="SSF57959">
    <property type="entry name" value="Leucine zipper domain"/>
    <property type="match status" value="1"/>
</dbReference>
<proteinExistence type="predicted"/>
<evidence type="ECO:0000313" key="3">
    <source>
        <dbReference type="Proteomes" id="UP000224634"/>
    </source>
</evidence>
<evidence type="ECO:0000313" key="2">
    <source>
        <dbReference type="EMBL" id="PGH11598.1"/>
    </source>
</evidence>
<dbReference type="Gene3D" id="1.20.5.170">
    <property type="match status" value="1"/>
</dbReference>